<sequence>MKAPSDIKILSKIYKLYYEEYKNFSTEVENGRKTKIFVPIDCQMIADELDTDGDIIFGRLYYHMEQKYGYRRDDDSRVAFFLLQAGNDQKCVNFPLLASVLAGMQEEDSKFKISTWLSTIAIVVAVGTAVAQVIQS</sequence>
<dbReference type="KEGG" id="pre:PCA10_19430"/>
<gene>
    <name evidence="2" type="ORF">PCA10_19430</name>
</gene>
<accession>S6AHE4</accession>
<dbReference type="STRING" id="1245471.PCA10_19430"/>
<organism evidence="2 3">
    <name type="scientific">Metapseudomonas resinovorans NBRC 106553</name>
    <dbReference type="NCBI Taxonomy" id="1245471"/>
    <lineage>
        <taxon>Bacteria</taxon>
        <taxon>Pseudomonadati</taxon>
        <taxon>Pseudomonadota</taxon>
        <taxon>Gammaproteobacteria</taxon>
        <taxon>Pseudomonadales</taxon>
        <taxon>Pseudomonadaceae</taxon>
        <taxon>Metapseudomonas</taxon>
    </lineage>
</organism>
<keyword evidence="3" id="KW-1185">Reference proteome</keyword>
<dbReference type="HOGENOM" id="CLU_138534_0_0_6"/>
<reference evidence="2 3" key="1">
    <citation type="journal article" date="2013" name="Genome Announc.">
        <title>Complete Genome Sequence of the Carbazole Degrader Pseudomonas resinovorans Strain CA10 (NBRC 106553).</title>
        <authorList>
            <person name="Shintani M."/>
            <person name="Hosoyama A."/>
            <person name="Ohji S."/>
            <person name="Tsuchikane K."/>
            <person name="Takarada H."/>
            <person name="Yamazoe A."/>
            <person name="Fujita N."/>
            <person name="Nojiri H."/>
        </authorList>
    </citation>
    <scope>NUCLEOTIDE SEQUENCE [LARGE SCALE GENOMIC DNA]</scope>
    <source>
        <strain evidence="2 3">NBRC 106553</strain>
    </source>
</reference>
<dbReference type="Proteomes" id="UP000015503">
    <property type="component" value="Chromosome"/>
</dbReference>
<evidence type="ECO:0000313" key="2">
    <source>
        <dbReference type="EMBL" id="BAN47675.1"/>
    </source>
</evidence>
<evidence type="ECO:0000313" key="3">
    <source>
        <dbReference type="Proteomes" id="UP000015503"/>
    </source>
</evidence>
<name>S6AHE4_METRE</name>
<keyword evidence="1" id="KW-1133">Transmembrane helix</keyword>
<keyword evidence="1" id="KW-0812">Transmembrane</keyword>
<evidence type="ECO:0000256" key="1">
    <source>
        <dbReference type="SAM" id="Phobius"/>
    </source>
</evidence>
<dbReference type="RefSeq" id="WP_016491875.1">
    <property type="nucleotide sequence ID" value="NC_021499.1"/>
</dbReference>
<dbReference type="AlphaFoldDB" id="S6AHE4"/>
<protein>
    <submittedName>
        <fullName evidence="2">Uncharacterized protein</fullName>
    </submittedName>
</protein>
<feature type="transmembrane region" description="Helical" evidence="1">
    <location>
        <begin position="113"/>
        <end position="134"/>
    </location>
</feature>
<dbReference type="OrthoDB" id="7619188at2"/>
<proteinExistence type="predicted"/>
<keyword evidence="1" id="KW-0472">Membrane</keyword>
<dbReference type="eggNOG" id="ENOG5032UWS">
    <property type="taxonomic scope" value="Bacteria"/>
</dbReference>
<dbReference type="EMBL" id="AP013068">
    <property type="protein sequence ID" value="BAN47675.1"/>
    <property type="molecule type" value="Genomic_DNA"/>
</dbReference>